<evidence type="ECO:0000313" key="1">
    <source>
        <dbReference type="EMBL" id="QNO50465.1"/>
    </source>
</evidence>
<sequence length="144" mass="16512">MNEPFSGEEMLVANGVYEELAYIRESGYDFVDQIFSFVRNTPMNEDELDMYHSFMKRTNLGKGELQCIAVCIVRGHPFITNDRKARNFASAKGVVTWDIPDILKALWMTGIKSKEYVASLMELLEQKDLMVIKNKNQILGYATD</sequence>
<dbReference type="InterPro" id="IPR029060">
    <property type="entry name" value="PIN-like_dom_sf"/>
</dbReference>
<accession>A0A7G9YR31</accession>
<dbReference type="AlphaFoldDB" id="A0A7G9YR31"/>
<protein>
    <recommendedName>
        <fullName evidence="2">PIN domain-containing protein</fullName>
    </recommendedName>
</protein>
<evidence type="ECO:0008006" key="2">
    <source>
        <dbReference type="Google" id="ProtNLM"/>
    </source>
</evidence>
<reference evidence="1" key="1">
    <citation type="submission" date="2020-06" db="EMBL/GenBank/DDBJ databases">
        <title>Unique genomic features of the anaerobic methanotrophic archaea.</title>
        <authorList>
            <person name="Chadwick G.L."/>
            <person name="Skennerton C.T."/>
            <person name="Laso-Perez R."/>
            <person name="Leu A.O."/>
            <person name="Speth D.R."/>
            <person name="Yu H."/>
            <person name="Morgan-Lang C."/>
            <person name="Hatzenpichler R."/>
            <person name="Goudeau D."/>
            <person name="Malmstrom R."/>
            <person name="Brazelton W.J."/>
            <person name="Woyke T."/>
            <person name="Hallam S.J."/>
            <person name="Tyson G.W."/>
            <person name="Wegener G."/>
            <person name="Boetius A."/>
            <person name="Orphan V."/>
        </authorList>
    </citation>
    <scope>NUCLEOTIDE SEQUENCE</scope>
</reference>
<proteinExistence type="predicted"/>
<name>A0A7G9YR31_9EURY</name>
<dbReference type="InterPro" id="IPR021799">
    <property type="entry name" value="PIN-like_prokaryotic"/>
</dbReference>
<gene>
    <name evidence="1" type="ORF">EGLMOMJH_00003</name>
</gene>
<dbReference type="Pfam" id="PF11848">
    <property type="entry name" value="DUF3368"/>
    <property type="match status" value="1"/>
</dbReference>
<dbReference type="SUPFAM" id="SSF88723">
    <property type="entry name" value="PIN domain-like"/>
    <property type="match status" value="1"/>
</dbReference>
<organism evidence="1">
    <name type="scientific">Candidatus Methanogaster sp. ANME-2c ERB4</name>
    <dbReference type="NCBI Taxonomy" id="2759911"/>
    <lineage>
        <taxon>Archaea</taxon>
        <taxon>Methanobacteriati</taxon>
        <taxon>Methanobacteriota</taxon>
        <taxon>Stenosarchaea group</taxon>
        <taxon>Methanomicrobia</taxon>
        <taxon>Methanosarcinales</taxon>
        <taxon>ANME-2 cluster</taxon>
        <taxon>Candidatus Methanogasteraceae</taxon>
        <taxon>Candidatus Methanogaster</taxon>
    </lineage>
</organism>
<dbReference type="EMBL" id="MT631437">
    <property type="protein sequence ID" value="QNO50465.1"/>
    <property type="molecule type" value="Genomic_DNA"/>
</dbReference>